<sequence length="496" mass="52903">MKYNAKGIVGAIILVTIGIIFGALLVSGFGFVRPGLADINLGAKIPPVNLDADATSFSKAFIEVAEKVTPAIVQITVVAERENPHQDFFFFPFKDLPEEQRGSGSGIIISEDGYILTNNHVVENATKVTVNLADKRTFDAEVVGTDPLTDLAVIKINASGLTVAYLGDSDNLKVGQWVMAIGNPLSLSSTVTAGIISAIGRGQLGLIRDSYGVENFIQTDAVINPGNSGGALVDLSGAVVGVNSAIATRGTGTYIGYGFAIPINLAKTVAQEIIAYGKVNRGYIGINIGEVDNAIAKSVGLDRPRGIIINGIIEGGAASETDLKSGDIILKIDGKEVNKPNELQSYVASKTAGTTVKLTIFRDGKEIERKVTLKPRDEKSKNEPVAKKDSKDSEKGAKKDIITLDNIGMTVRNLTQKEKDTYKVSDGIIITDVKSFSKADDQRLFKGLVIVEADRKPIEDVEQFRKLVDARKGSAVLLKVQDADGNSRFVGLEIPE</sequence>
<feature type="transmembrane region" description="Helical" evidence="10">
    <location>
        <begin position="7"/>
        <end position="32"/>
    </location>
</feature>
<evidence type="ECO:0000313" key="12">
    <source>
        <dbReference type="EMBL" id="HFI91106.1"/>
    </source>
</evidence>
<feature type="binding site" evidence="8">
    <location>
        <position position="120"/>
    </location>
    <ligand>
        <name>substrate</name>
    </ligand>
</feature>
<keyword evidence="10" id="KW-1133">Transmembrane helix</keyword>
<protein>
    <submittedName>
        <fullName evidence="12">Do family serine endopeptidase</fullName>
    </submittedName>
</protein>
<dbReference type="SMART" id="SM00228">
    <property type="entry name" value="PDZ"/>
    <property type="match status" value="2"/>
</dbReference>
<keyword evidence="10" id="KW-0812">Transmembrane</keyword>
<evidence type="ECO:0000256" key="3">
    <source>
        <dbReference type="ARBA" id="ARBA00022729"/>
    </source>
</evidence>
<dbReference type="SUPFAM" id="SSF50156">
    <property type="entry name" value="PDZ domain-like"/>
    <property type="match status" value="2"/>
</dbReference>
<keyword evidence="5" id="KW-0378">Hydrolase</keyword>
<feature type="binding site" evidence="8">
    <location>
        <position position="150"/>
    </location>
    <ligand>
        <name>substrate</name>
    </ligand>
</feature>
<gene>
    <name evidence="12" type="ORF">ENS31_06175</name>
</gene>
<dbReference type="PANTHER" id="PTHR22939:SF129">
    <property type="entry name" value="SERINE PROTEASE HTRA2, MITOCHONDRIAL"/>
    <property type="match status" value="1"/>
</dbReference>
<name>A0A7V2ZJH5_9BACT</name>
<keyword evidence="10" id="KW-0472">Membrane</keyword>
<dbReference type="InterPro" id="IPR009003">
    <property type="entry name" value="Peptidase_S1_PA"/>
</dbReference>
<evidence type="ECO:0000256" key="7">
    <source>
        <dbReference type="PIRSR" id="PIRSR611782-1"/>
    </source>
</evidence>
<dbReference type="PROSITE" id="PS50106">
    <property type="entry name" value="PDZ"/>
    <property type="match status" value="1"/>
</dbReference>
<dbReference type="PRINTS" id="PR00834">
    <property type="entry name" value="PROTEASES2C"/>
</dbReference>
<evidence type="ECO:0000259" key="11">
    <source>
        <dbReference type="PROSITE" id="PS50106"/>
    </source>
</evidence>
<dbReference type="EMBL" id="DSUJ01000008">
    <property type="protein sequence ID" value="HFI91106.1"/>
    <property type="molecule type" value="Genomic_DNA"/>
</dbReference>
<dbReference type="PANTHER" id="PTHR22939">
    <property type="entry name" value="SERINE PROTEASE FAMILY S1C HTRA-RELATED"/>
    <property type="match status" value="1"/>
</dbReference>
<reference evidence="12" key="1">
    <citation type="journal article" date="2020" name="mSystems">
        <title>Genome- and Community-Level Interaction Insights into Carbon Utilization and Element Cycling Functions of Hydrothermarchaeota in Hydrothermal Sediment.</title>
        <authorList>
            <person name="Zhou Z."/>
            <person name="Liu Y."/>
            <person name="Xu W."/>
            <person name="Pan J."/>
            <person name="Luo Z.H."/>
            <person name="Li M."/>
        </authorList>
    </citation>
    <scope>NUCLEOTIDE SEQUENCE [LARGE SCALE GENOMIC DNA]</scope>
    <source>
        <strain evidence="12">SpSt-479</strain>
    </source>
</reference>
<feature type="binding site" evidence="8">
    <location>
        <begin position="226"/>
        <end position="228"/>
    </location>
    <ligand>
        <name>substrate</name>
    </ligand>
</feature>
<dbReference type="Gene3D" id="2.30.42.10">
    <property type="match status" value="2"/>
</dbReference>
<evidence type="ECO:0000256" key="2">
    <source>
        <dbReference type="ARBA" id="ARBA00022670"/>
    </source>
</evidence>
<keyword evidence="6" id="KW-0720">Serine protease</keyword>
<dbReference type="GO" id="GO:0004252">
    <property type="term" value="F:serine-type endopeptidase activity"/>
    <property type="evidence" value="ECO:0007669"/>
    <property type="project" value="InterPro"/>
</dbReference>
<evidence type="ECO:0000256" key="10">
    <source>
        <dbReference type="SAM" id="Phobius"/>
    </source>
</evidence>
<dbReference type="InterPro" id="IPR001940">
    <property type="entry name" value="Peptidase_S1C"/>
</dbReference>
<accession>A0A7V2ZJH5</accession>
<evidence type="ECO:0000256" key="8">
    <source>
        <dbReference type="PIRSR" id="PIRSR611782-2"/>
    </source>
</evidence>
<evidence type="ECO:0000256" key="5">
    <source>
        <dbReference type="ARBA" id="ARBA00022801"/>
    </source>
</evidence>
<dbReference type="GO" id="GO:0006508">
    <property type="term" value="P:proteolysis"/>
    <property type="evidence" value="ECO:0007669"/>
    <property type="project" value="UniProtKB-KW"/>
</dbReference>
<dbReference type="SUPFAM" id="SSF50494">
    <property type="entry name" value="Trypsin-like serine proteases"/>
    <property type="match status" value="1"/>
</dbReference>
<dbReference type="Pfam" id="PF13365">
    <property type="entry name" value="Trypsin_2"/>
    <property type="match status" value="1"/>
</dbReference>
<keyword evidence="2" id="KW-0645">Protease</keyword>
<dbReference type="Gene3D" id="2.40.10.120">
    <property type="match status" value="1"/>
</dbReference>
<feature type="domain" description="PDZ" evidence="11">
    <location>
        <begin position="273"/>
        <end position="364"/>
    </location>
</feature>
<feature type="active site" description="Charge relay system" evidence="7">
    <location>
        <position position="150"/>
    </location>
</feature>
<comment type="caution">
    <text evidence="12">The sequence shown here is derived from an EMBL/GenBank/DDBJ whole genome shotgun (WGS) entry which is preliminary data.</text>
</comment>
<dbReference type="NCBIfam" id="TIGR02037">
    <property type="entry name" value="degP_htrA_DO"/>
    <property type="match status" value="1"/>
</dbReference>
<organism evidence="12">
    <name type="scientific">Ignavibacterium album</name>
    <dbReference type="NCBI Taxonomy" id="591197"/>
    <lineage>
        <taxon>Bacteria</taxon>
        <taxon>Pseudomonadati</taxon>
        <taxon>Ignavibacteriota</taxon>
        <taxon>Ignavibacteria</taxon>
        <taxon>Ignavibacteriales</taxon>
        <taxon>Ignavibacteriaceae</taxon>
        <taxon>Ignavibacterium</taxon>
    </lineage>
</organism>
<evidence type="ECO:0000256" key="4">
    <source>
        <dbReference type="ARBA" id="ARBA00022737"/>
    </source>
</evidence>
<dbReference type="InterPro" id="IPR011782">
    <property type="entry name" value="Pept_S1C_Do"/>
</dbReference>
<feature type="active site" description="Charge relay system" evidence="7">
    <location>
        <position position="228"/>
    </location>
</feature>
<evidence type="ECO:0000256" key="6">
    <source>
        <dbReference type="ARBA" id="ARBA00022825"/>
    </source>
</evidence>
<dbReference type="AlphaFoldDB" id="A0A7V2ZJH5"/>
<keyword evidence="4" id="KW-0677">Repeat</keyword>
<keyword evidence="3" id="KW-0732">Signal</keyword>
<dbReference type="Pfam" id="PF13180">
    <property type="entry name" value="PDZ_2"/>
    <property type="match status" value="1"/>
</dbReference>
<dbReference type="InterPro" id="IPR001478">
    <property type="entry name" value="PDZ"/>
</dbReference>
<feature type="active site" description="Charge relay system" evidence="7">
    <location>
        <position position="120"/>
    </location>
</feature>
<evidence type="ECO:0000256" key="1">
    <source>
        <dbReference type="ARBA" id="ARBA00010541"/>
    </source>
</evidence>
<comment type="similarity">
    <text evidence="1">Belongs to the peptidase S1C family.</text>
</comment>
<feature type="region of interest" description="Disordered" evidence="9">
    <location>
        <begin position="371"/>
        <end position="394"/>
    </location>
</feature>
<proteinExistence type="inferred from homology"/>
<evidence type="ECO:0000256" key="9">
    <source>
        <dbReference type="SAM" id="MobiDB-lite"/>
    </source>
</evidence>
<dbReference type="InterPro" id="IPR036034">
    <property type="entry name" value="PDZ_sf"/>
</dbReference>
<dbReference type="RefSeq" id="WP_304142821.1">
    <property type="nucleotide sequence ID" value="NZ_JAOAIE010000014.1"/>
</dbReference>